<name>D7U454_VITVI</name>
<gene>
    <name evidence="1" type="ordered locus">VIT_04s0044g00260</name>
</gene>
<keyword evidence="2" id="KW-1185">Reference proteome</keyword>
<evidence type="ECO:0000313" key="2">
    <source>
        <dbReference type="Proteomes" id="UP000009183"/>
    </source>
</evidence>
<dbReference type="Proteomes" id="UP000009183">
    <property type="component" value="Chromosome 4"/>
</dbReference>
<evidence type="ECO:0000313" key="1">
    <source>
        <dbReference type="EMBL" id="CBI37630.3"/>
    </source>
</evidence>
<sequence>MIGLNHGSRRGRLCRAICRFQCPMSSTVNRSGLQGIRYVWWCLHLLVLGPQAGPHNVKQANASLLSHLSLSSDGASNFIEVRLVSRGISWLWSNYSPPNRDLFLLVHPPGETTMGFSGTMPCVIELTFFDGMDAAHDRWVTISHQ</sequence>
<dbReference type="InParanoid" id="D7U454"/>
<dbReference type="AlphaFoldDB" id="D7U454"/>
<organism evidence="1 2">
    <name type="scientific">Vitis vinifera</name>
    <name type="common">Grape</name>
    <dbReference type="NCBI Taxonomy" id="29760"/>
    <lineage>
        <taxon>Eukaryota</taxon>
        <taxon>Viridiplantae</taxon>
        <taxon>Streptophyta</taxon>
        <taxon>Embryophyta</taxon>
        <taxon>Tracheophyta</taxon>
        <taxon>Spermatophyta</taxon>
        <taxon>Magnoliopsida</taxon>
        <taxon>eudicotyledons</taxon>
        <taxon>Gunneridae</taxon>
        <taxon>Pentapetalae</taxon>
        <taxon>rosids</taxon>
        <taxon>Vitales</taxon>
        <taxon>Vitaceae</taxon>
        <taxon>Viteae</taxon>
        <taxon>Vitis</taxon>
    </lineage>
</organism>
<protein>
    <submittedName>
        <fullName evidence="1">Uncharacterized protein</fullName>
    </submittedName>
</protein>
<accession>D7U454</accession>
<dbReference type="EMBL" id="FN596506">
    <property type="protein sequence ID" value="CBI37630.3"/>
    <property type="molecule type" value="Genomic_DNA"/>
</dbReference>
<dbReference type="PaxDb" id="29760-VIT_04s0044g00260.t01"/>
<proteinExistence type="predicted"/>
<dbReference type="HOGENOM" id="CLU_1790416_0_0_1"/>
<reference evidence="2" key="1">
    <citation type="journal article" date="2007" name="Nature">
        <title>The grapevine genome sequence suggests ancestral hexaploidization in major angiosperm phyla.</title>
        <authorList>
            <consortium name="The French-Italian Public Consortium for Grapevine Genome Characterization."/>
            <person name="Jaillon O."/>
            <person name="Aury J.-M."/>
            <person name="Noel B."/>
            <person name="Policriti A."/>
            <person name="Clepet C."/>
            <person name="Casagrande A."/>
            <person name="Choisne N."/>
            <person name="Aubourg S."/>
            <person name="Vitulo N."/>
            <person name="Jubin C."/>
            <person name="Vezzi A."/>
            <person name="Legeai F."/>
            <person name="Hugueney P."/>
            <person name="Dasilva C."/>
            <person name="Horner D."/>
            <person name="Mica E."/>
            <person name="Jublot D."/>
            <person name="Poulain J."/>
            <person name="Bruyere C."/>
            <person name="Billault A."/>
            <person name="Segurens B."/>
            <person name="Gouyvenoux M."/>
            <person name="Ugarte E."/>
            <person name="Cattonaro F."/>
            <person name="Anthouard V."/>
            <person name="Vico V."/>
            <person name="Del Fabbro C."/>
            <person name="Alaux M."/>
            <person name="Di Gaspero G."/>
            <person name="Dumas V."/>
            <person name="Felice N."/>
            <person name="Paillard S."/>
            <person name="Juman I."/>
            <person name="Moroldo M."/>
            <person name="Scalabrin S."/>
            <person name="Canaguier A."/>
            <person name="Le Clainche I."/>
            <person name="Malacrida G."/>
            <person name="Durand E."/>
            <person name="Pesole G."/>
            <person name="Laucou V."/>
            <person name="Chatelet P."/>
            <person name="Merdinoglu D."/>
            <person name="Delledonne M."/>
            <person name="Pezzotti M."/>
            <person name="Lecharny A."/>
            <person name="Scarpelli C."/>
            <person name="Artiguenave F."/>
            <person name="Pe M.E."/>
            <person name="Valle G."/>
            <person name="Morgante M."/>
            <person name="Caboche M."/>
            <person name="Adam-Blondon A.-F."/>
            <person name="Weissenbach J."/>
            <person name="Quetier F."/>
            <person name="Wincker P."/>
        </authorList>
    </citation>
    <scope>NUCLEOTIDE SEQUENCE [LARGE SCALE GENOMIC DNA]</scope>
    <source>
        <strain evidence="2">cv. Pinot noir / PN40024</strain>
    </source>
</reference>